<dbReference type="PANTHER" id="PTHR34148:SF1">
    <property type="entry name" value="ADENOSYLCOBINAMIDE-GDP RIBAZOLETRANSFERASE"/>
    <property type="match status" value="1"/>
</dbReference>
<evidence type="ECO:0000256" key="6">
    <source>
        <dbReference type="ARBA" id="ARBA00015850"/>
    </source>
</evidence>
<dbReference type="InterPro" id="IPR003805">
    <property type="entry name" value="CobS"/>
</dbReference>
<evidence type="ECO:0000256" key="9">
    <source>
        <dbReference type="ARBA" id="ARBA00022679"/>
    </source>
</evidence>
<feature type="transmembrane region" description="Helical" evidence="19">
    <location>
        <begin position="44"/>
        <end position="65"/>
    </location>
</feature>
<evidence type="ECO:0000256" key="7">
    <source>
        <dbReference type="ARBA" id="ARBA00022475"/>
    </source>
</evidence>
<comment type="subcellular location">
    <subcellularLocation>
        <location evidence="2 19">Cell membrane</location>
        <topology evidence="2 19">Multi-pass membrane protein</topology>
    </subcellularLocation>
</comment>
<keyword evidence="10 19" id="KW-0812">Transmembrane</keyword>
<evidence type="ECO:0000256" key="14">
    <source>
        <dbReference type="ARBA" id="ARBA00025228"/>
    </source>
</evidence>
<evidence type="ECO:0000256" key="5">
    <source>
        <dbReference type="ARBA" id="ARBA00013200"/>
    </source>
</evidence>
<keyword evidence="8 19" id="KW-0169">Cobalamin biosynthesis</keyword>
<evidence type="ECO:0000256" key="1">
    <source>
        <dbReference type="ARBA" id="ARBA00001946"/>
    </source>
</evidence>
<comment type="catalytic activity">
    <reaction evidence="18 19">
        <text>alpha-ribazole 5'-phosphate + adenosylcob(III)inamide-GDP = adenosylcob(III)alamin 5'-phosphate + GMP + H(+)</text>
        <dbReference type="Rhea" id="RHEA:23560"/>
        <dbReference type="ChEBI" id="CHEBI:15378"/>
        <dbReference type="ChEBI" id="CHEBI:57918"/>
        <dbReference type="ChEBI" id="CHEBI:58115"/>
        <dbReference type="ChEBI" id="CHEBI:60487"/>
        <dbReference type="ChEBI" id="CHEBI:60493"/>
        <dbReference type="EC" id="2.7.8.26"/>
    </reaction>
</comment>
<dbReference type="HAMAP" id="MF_00719">
    <property type="entry name" value="CobS"/>
    <property type="match status" value="1"/>
</dbReference>
<dbReference type="AlphaFoldDB" id="A0A285VV60"/>
<comment type="cofactor">
    <cofactor evidence="1 19">
        <name>Mg(2+)</name>
        <dbReference type="ChEBI" id="CHEBI:18420"/>
    </cofactor>
</comment>
<reference evidence="21" key="1">
    <citation type="submission" date="2017-08" db="EMBL/GenBank/DDBJ databases">
        <authorList>
            <person name="Varghese N."/>
            <person name="Submissions S."/>
        </authorList>
    </citation>
    <scope>NUCLEOTIDE SEQUENCE [LARGE SCALE GENOMIC DNA]</scope>
    <source>
        <strain evidence="21">USBA17B2</strain>
    </source>
</reference>
<organism evidence="20 21">
    <name type="scientific">Ornithinimicrobium cerasi</name>
    <dbReference type="NCBI Taxonomy" id="2248773"/>
    <lineage>
        <taxon>Bacteria</taxon>
        <taxon>Bacillati</taxon>
        <taxon>Actinomycetota</taxon>
        <taxon>Actinomycetes</taxon>
        <taxon>Micrococcales</taxon>
        <taxon>Ornithinimicrobiaceae</taxon>
        <taxon>Ornithinimicrobium</taxon>
    </lineage>
</organism>
<feature type="transmembrane region" description="Helical" evidence="19">
    <location>
        <begin position="209"/>
        <end position="236"/>
    </location>
</feature>
<evidence type="ECO:0000256" key="13">
    <source>
        <dbReference type="ARBA" id="ARBA00023136"/>
    </source>
</evidence>
<evidence type="ECO:0000256" key="3">
    <source>
        <dbReference type="ARBA" id="ARBA00004663"/>
    </source>
</evidence>
<keyword evidence="7 19" id="KW-1003">Cell membrane</keyword>
<dbReference type="Proteomes" id="UP000219688">
    <property type="component" value="Unassembled WGS sequence"/>
</dbReference>
<comment type="similarity">
    <text evidence="4 19">Belongs to the CobS family.</text>
</comment>
<dbReference type="GO" id="GO:0009236">
    <property type="term" value="P:cobalamin biosynthetic process"/>
    <property type="evidence" value="ECO:0007669"/>
    <property type="project" value="UniProtKB-UniRule"/>
</dbReference>
<evidence type="ECO:0000256" key="11">
    <source>
        <dbReference type="ARBA" id="ARBA00022842"/>
    </source>
</evidence>
<evidence type="ECO:0000256" key="15">
    <source>
        <dbReference type="ARBA" id="ARBA00032605"/>
    </source>
</evidence>
<name>A0A285VV60_9MICO</name>
<feature type="transmembrane region" description="Helical" evidence="19">
    <location>
        <begin position="117"/>
        <end position="143"/>
    </location>
</feature>
<dbReference type="GO" id="GO:0005886">
    <property type="term" value="C:plasma membrane"/>
    <property type="evidence" value="ECO:0007669"/>
    <property type="project" value="UniProtKB-SubCell"/>
</dbReference>
<sequence length="276" mass="27882">MVGPGARWGRLRVVRSFLDAVTFLTRFPLRVDDRRTPDLARASTWFPVVGALLGTALLLSMLLLSTWTSPLVAAVLVVTLEIVVTGALHLDGLADLADGSGGADRPSRLRIMKDHAVGVYGTAAVVLALLLEVSLLASLPLPLPGQGMPGLGTAPLLADAPGWLVVALAGAAAWSLSRAAMLLVARTLSYARDDGTGRRVVEGLTTGTTVLASLVPVGLCLLLGTAGVAMLVGALAGSVVVGGLAQRLLGGATGDVLGATAQVALLGALLGLAVAL</sequence>
<dbReference type="GO" id="GO:0051073">
    <property type="term" value="F:adenosylcobinamide-GDP ribazoletransferase activity"/>
    <property type="evidence" value="ECO:0007669"/>
    <property type="project" value="UniProtKB-UniRule"/>
</dbReference>
<evidence type="ECO:0000313" key="20">
    <source>
        <dbReference type="EMBL" id="SOC57915.1"/>
    </source>
</evidence>
<dbReference type="GO" id="GO:0008818">
    <property type="term" value="F:cobalamin 5'-phosphate synthase activity"/>
    <property type="evidence" value="ECO:0007669"/>
    <property type="project" value="UniProtKB-UniRule"/>
</dbReference>
<evidence type="ECO:0000256" key="16">
    <source>
        <dbReference type="ARBA" id="ARBA00032853"/>
    </source>
</evidence>
<keyword evidence="12 19" id="KW-1133">Transmembrane helix</keyword>
<evidence type="ECO:0000256" key="18">
    <source>
        <dbReference type="ARBA" id="ARBA00049504"/>
    </source>
</evidence>
<evidence type="ECO:0000256" key="12">
    <source>
        <dbReference type="ARBA" id="ARBA00022989"/>
    </source>
</evidence>
<protein>
    <recommendedName>
        <fullName evidence="6 19">Adenosylcobinamide-GDP ribazoletransferase</fullName>
        <ecNumber evidence="5 19">2.7.8.26</ecNumber>
    </recommendedName>
    <alternativeName>
        <fullName evidence="16 19">Cobalamin synthase</fullName>
    </alternativeName>
    <alternativeName>
        <fullName evidence="15 19">Cobalamin-5'-phosphate synthase</fullName>
    </alternativeName>
</protein>
<dbReference type="PANTHER" id="PTHR34148">
    <property type="entry name" value="ADENOSYLCOBINAMIDE-GDP RIBAZOLETRANSFERASE"/>
    <property type="match status" value="1"/>
</dbReference>
<dbReference type="UniPathway" id="UPA00148">
    <property type="reaction ID" value="UER00238"/>
</dbReference>
<keyword evidence="21" id="KW-1185">Reference proteome</keyword>
<keyword evidence="13 19" id="KW-0472">Membrane</keyword>
<gene>
    <name evidence="19" type="primary">cobS</name>
    <name evidence="20" type="ORF">SAMN05421879_11827</name>
</gene>
<evidence type="ECO:0000256" key="10">
    <source>
        <dbReference type="ARBA" id="ARBA00022692"/>
    </source>
</evidence>
<evidence type="ECO:0000256" key="4">
    <source>
        <dbReference type="ARBA" id="ARBA00010561"/>
    </source>
</evidence>
<comment type="function">
    <text evidence="14 19">Joins adenosylcobinamide-GDP and alpha-ribazole to generate adenosylcobalamin (Ado-cobalamin). Also synthesizes adenosylcobalamin 5'-phosphate from adenosylcobinamide-GDP and alpha-ribazole 5'-phosphate.</text>
</comment>
<evidence type="ECO:0000313" key="21">
    <source>
        <dbReference type="Proteomes" id="UP000219688"/>
    </source>
</evidence>
<evidence type="ECO:0000256" key="19">
    <source>
        <dbReference type="HAMAP-Rule" id="MF_00719"/>
    </source>
</evidence>
<dbReference type="Pfam" id="PF02654">
    <property type="entry name" value="CobS"/>
    <property type="match status" value="1"/>
</dbReference>
<dbReference type="EMBL" id="OBQK01000018">
    <property type="protein sequence ID" value="SOC57915.1"/>
    <property type="molecule type" value="Genomic_DNA"/>
</dbReference>
<feature type="transmembrane region" description="Helical" evidence="19">
    <location>
        <begin position="256"/>
        <end position="275"/>
    </location>
</feature>
<evidence type="ECO:0000256" key="2">
    <source>
        <dbReference type="ARBA" id="ARBA00004651"/>
    </source>
</evidence>
<evidence type="ECO:0000256" key="17">
    <source>
        <dbReference type="ARBA" id="ARBA00048623"/>
    </source>
</evidence>
<keyword evidence="11 19" id="KW-0460">Magnesium</keyword>
<comment type="pathway">
    <text evidence="3 19">Cofactor biosynthesis; adenosylcobalamin biosynthesis; adenosylcobalamin from cob(II)yrinate a,c-diamide: step 7/7.</text>
</comment>
<feature type="transmembrane region" description="Helical" evidence="19">
    <location>
        <begin position="163"/>
        <end position="188"/>
    </location>
</feature>
<feature type="transmembrane region" description="Helical" evidence="19">
    <location>
        <begin position="71"/>
        <end position="96"/>
    </location>
</feature>
<accession>A0A285VV60</accession>
<proteinExistence type="inferred from homology"/>
<comment type="catalytic activity">
    <reaction evidence="17 19">
        <text>alpha-ribazole + adenosylcob(III)inamide-GDP = adenosylcob(III)alamin + GMP + H(+)</text>
        <dbReference type="Rhea" id="RHEA:16049"/>
        <dbReference type="ChEBI" id="CHEBI:10329"/>
        <dbReference type="ChEBI" id="CHEBI:15378"/>
        <dbReference type="ChEBI" id="CHEBI:18408"/>
        <dbReference type="ChEBI" id="CHEBI:58115"/>
        <dbReference type="ChEBI" id="CHEBI:60487"/>
        <dbReference type="EC" id="2.7.8.26"/>
    </reaction>
</comment>
<keyword evidence="9 19" id="KW-0808">Transferase</keyword>
<dbReference type="EC" id="2.7.8.26" evidence="5 19"/>
<evidence type="ECO:0000256" key="8">
    <source>
        <dbReference type="ARBA" id="ARBA00022573"/>
    </source>
</evidence>